<reference evidence="2" key="1">
    <citation type="submission" date="2013-07" db="EMBL/GenBank/DDBJ databases">
        <title>The genome of an arbuscular mycorrhizal fungus provides insights into the evolution of the oldest plant symbiosis.</title>
        <authorList>
            <consortium name="DOE Joint Genome Institute"/>
            <person name="Tisserant E."/>
            <person name="Malbreil M."/>
            <person name="Kuo A."/>
            <person name="Kohler A."/>
            <person name="Symeonidi A."/>
            <person name="Balestrini R."/>
            <person name="Charron P."/>
            <person name="Duensing N."/>
            <person name="Frei-dit-Frey N."/>
            <person name="Gianinazzi-Pearson V."/>
            <person name="Gilbert B."/>
            <person name="Handa Y."/>
            <person name="Hijri M."/>
            <person name="Kaul R."/>
            <person name="Kawaguchi M."/>
            <person name="Krajinski F."/>
            <person name="Lammers P."/>
            <person name="Lapierre D."/>
            <person name="Masclaux F.G."/>
            <person name="Murat C."/>
            <person name="Morin E."/>
            <person name="Ndikumana S."/>
            <person name="Pagni M."/>
            <person name="Petitpierre D."/>
            <person name="Requena N."/>
            <person name="Rosikiewicz P."/>
            <person name="Riley R."/>
            <person name="Saito K."/>
            <person name="San Clemente H."/>
            <person name="Shapiro H."/>
            <person name="van Tuinen D."/>
            <person name="Becard G."/>
            <person name="Bonfante P."/>
            <person name="Paszkowski U."/>
            <person name="Shachar-Hill Y."/>
            <person name="Young J.P."/>
            <person name="Sanders I.R."/>
            <person name="Henrissat B."/>
            <person name="Rensing S.A."/>
            <person name="Grigoriev I.V."/>
            <person name="Corradi N."/>
            <person name="Roux C."/>
            <person name="Martin F."/>
        </authorList>
    </citation>
    <scope>NUCLEOTIDE SEQUENCE</scope>
    <source>
        <strain evidence="2">DAOM 197198</strain>
    </source>
</reference>
<accession>U9TWK2</accession>
<name>U9TWK2_RHIID</name>
<comment type="similarity">
    <text evidence="1">Belongs to the sel-1 family.</text>
</comment>
<dbReference type="PANTHER" id="PTHR11102:SF160">
    <property type="entry name" value="ERAD-ASSOCIATED E3 UBIQUITIN-PROTEIN LIGASE COMPONENT HRD3"/>
    <property type="match status" value="1"/>
</dbReference>
<dbReference type="PANTHER" id="PTHR11102">
    <property type="entry name" value="SEL-1-LIKE PROTEIN"/>
    <property type="match status" value="1"/>
</dbReference>
<proteinExistence type="inferred from homology"/>
<feature type="non-terminal residue" evidence="2">
    <location>
        <position position="1"/>
    </location>
</feature>
<gene>
    <name evidence="2" type="ORF">GLOINDRAFT_3253</name>
</gene>
<dbReference type="AlphaFoldDB" id="U9TWK2"/>
<evidence type="ECO:0000313" key="2">
    <source>
        <dbReference type="EMBL" id="ESA10718.1"/>
    </source>
</evidence>
<dbReference type="eggNOG" id="KOG1550">
    <property type="taxonomic scope" value="Eukaryota"/>
</dbReference>
<protein>
    <recommendedName>
        <fullName evidence="3">HCP-like protein</fullName>
    </recommendedName>
</protein>
<sequence>ISAKFQLGYCYINGIGTEINKEKGFELYNEAAGTNIRINLIESDEEIVNDLDKVNYWYHKAAENDNKLALYKLGEFYELDKGVDKNERRAFEFYMKSADQGYIDAQYKVGYIYNYGTQIDIDKEKAFNYYKIAAEGGNIDAQNSLASLYERGEGTVKNTEKAIYWYKKAVENRYQEPKKVKWFMFRCTIRPIPDFPIISNNLLRSDAYFVS</sequence>
<dbReference type="SUPFAM" id="SSF81901">
    <property type="entry name" value="HCP-like"/>
    <property type="match status" value="1"/>
</dbReference>
<evidence type="ECO:0000256" key="1">
    <source>
        <dbReference type="ARBA" id="ARBA00038101"/>
    </source>
</evidence>
<evidence type="ECO:0008006" key="3">
    <source>
        <dbReference type="Google" id="ProtNLM"/>
    </source>
</evidence>
<dbReference type="Pfam" id="PF08238">
    <property type="entry name" value="Sel1"/>
    <property type="match status" value="5"/>
</dbReference>
<dbReference type="InterPro" id="IPR011990">
    <property type="entry name" value="TPR-like_helical_dom_sf"/>
</dbReference>
<dbReference type="SMART" id="SM00671">
    <property type="entry name" value="SEL1"/>
    <property type="match status" value="4"/>
</dbReference>
<organism evidence="2">
    <name type="scientific">Rhizophagus irregularis (strain DAOM 181602 / DAOM 197198 / MUCL 43194)</name>
    <name type="common">Arbuscular mycorrhizal fungus</name>
    <name type="synonym">Glomus intraradices</name>
    <dbReference type="NCBI Taxonomy" id="747089"/>
    <lineage>
        <taxon>Eukaryota</taxon>
        <taxon>Fungi</taxon>
        <taxon>Fungi incertae sedis</taxon>
        <taxon>Mucoromycota</taxon>
        <taxon>Glomeromycotina</taxon>
        <taxon>Glomeromycetes</taxon>
        <taxon>Glomerales</taxon>
        <taxon>Glomeraceae</taxon>
        <taxon>Rhizophagus</taxon>
    </lineage>
</organism>
<dbReference type="EMBL" id="KI286796">
    <property type="protein sequence ID" value="ESA10718.1"/>
    <property type="molecule type" value="Genomic_DNA"/>
</dbReference>
<dbReference type="Gene3D" id="1.25.40.10">
    <property type="entry name" value="Tetratricopeptide repeat domain"/>
    <property type="match status" value="2"/>
</dbReference>
<dbReference type="HOGENOM" id="CLU_000288_36_7_1"/>
<dbReference type="InterPro" id="IPR050767">
    <property type="entry name" value="Sel1_AlgK"/>
</dbReference>
<dbReference type="InterPro" id="IPR006597">
    <property type="entry name" value="Sel1-like"/>
</dbReference>